<keyword evidence="6 7" id="KW-0443">Lipid metabolism</keyword>
<dbReference type="EMBL" id="LT598482">
    <property type="protein sequence ID" value="SCU87704.1"/>
    <property type="molecule type" value="Genomic_DNA"/>
</dbReference>
<sequence>MVSESLSESQTEQESPKPHFWLKRSHKEGLVVLDRSSPRFDDDLQEYNCHEPSKQLIKHIIRKTASYVSRSKSRKSSPILGPLTYNEAFFTKDVNRGDKPGGVQWSDDYLRKLYTKLESGIILTKVSRKKQVEQLFFVKGGVLSWRDTKNIDLDSIKDVRTGDMAKNYIEDYKASQGTAQNWVTIIYQTGTKFRALHLVAHSPADYECLYVGIVSLVDTRRHLMRSITDPEDEMFANVHWRASVSAEKAADDIDVLSFQDVEDLCAKFNIFCSRNHLRRLFDLADINGNGLLNFTEFQCFVQELKARPELNRIWLRATRGSEELHFEEFQKFVTKNQHESWSASKIMNEFERFGHSNGKMRIDGFRKFLASQPYLHDNETDYSLPISKYFISSSHNTYLQGKQLAENPTVETYVHALQQGCRCIEIDVWDSDEGPVVCHGKLTGSLPLENVIKVVRKYAFIASPYPLVLSLEVHCKLANQILMERTLRKELGSNIINHKSKGMLMSPTDLRHTFLVKVKKSKSEFKSSQDEDFAYTSSTSSSYDSDIEVKRRSGRRLSISKKMHVIDSLVSMSFIHGLKFRNFSLPESKTENHCFSLNEKKLENLIKDESQKLAVEKHNRRFLMRVYPHAFRYKSSNFNPIKFWELGVQMVATNWQTFDLGQQLNKAMFQLPLEEGPLWHSGYVLKPEFLLNSVAKAGDIQVMRAGLDKRKIVLRIEILSAQMLPKPKDFKQKQAFPNFSVNLNVYSNNKPIKALESDNGIVLTETSGSTSNCSENGVNPIWETRFKITLDDSFFNFMLFKVRAGDTELATCCSKLDYLRRGYRHLPLYNESGERYMFSTLFIRVDYNYE</sequence>
<evidence type="ECO:0000256" key="7">
    <source>
        <dbReference type="RuleBase" id="RU361133"/>
    </source>
</evidence>
<keyword evidence="4" id="KW-0106">Calcium</keyword>
<dbReference type="InterPro" id="IPR001711">
    <property type="entry name" value="PLipase_C_Pinositol-sp_Y"/>
</dbReference>
<dbReference type="InterPro" id="IPR015359">
    <property type="entry name" value="PLC_EF-hand-like"/>
</dbReference>
<evidence type="ECO:0000256" key="3">
    <source>
        <dbReference type="ARBA" id="ARBA00022801"/>
    </source>
</evidence>
<dbReference type="SMART" id="SM00054">
    <property type="entry name" value="EFh"/>
    <property type="match status" value="1"/>
</dbReference>
<feature type="compositionally biased region" description="Low complexity" evidence="8">
    <location>
        <begin position="1"/>
        <end position="13"/>
    </location>
</feature>
<evidence type="ECO:0000256" key="1">
    <source>
        <dbReference type="ARBA" id="ARBA00001913"/>
    </source>
</evidence>
<dbReference type="PANTHER" id="PTHR10336">
    <property type="entry name" value="PHOSPHOINOSITIDE-SPECIFIC PHOSPHOLIPASE C FAMILY PROTEIN"/>
    <property type="match status" value="1"/>
</dbReference>
<dbReference type="InterPro" id="IPR011993">
    <property type="entry name" value="PH-like_dom_sf"/>
</dbReference>
<dbReference type="Pfam" id="PF00387">
    <property type="entry name" value="PI-PLC-Y"/>
    <property type="match status" value="1"/>
</dbReference>
<dbReference type="PRINTS" id="PR00390">
    <property type="entry name" value="PHPHLIPASEC"/>
</dbReference>
<dbReference type="SUPFAM" id="SSF47473">
    <property type="entry name" value="EF-hand"/>
    <property type="match status" value="1"/>
</dbReference>
<dbReference type="PROSITE" id="PS50222">
    <property type="entry name" value="EF_HAND_2"/>
    <property type="match status" value="1"/>
</dbReference>
<keyword evidence="3 7" id="KW-0378">Hydrolase</keyword>
<accession>A0A1G4JCH9</accession>
<protein>
    <recommendedName>
        <fullName evidence="2 7">Phosphoinositide phospholipase C</fullName>
        <ecNumber evidence="2 7">3.1.4.11</ecNumber>
    </recommendedName>
</protein>
<dbReference type="AlphaFoldDB" id="A0A1G4JCH9"/>
<dbReference type="InterPro" id="IPR017946">
    <property type="entry name" value="PLC-like_Pdiesterase_TIM-brl"/>
</dbReference>
<dbReference type="Pfam" id="PF09279">
    <property type="entry name" value="EF-hand_like"/>
    <property type="match status" value="1"/>
</dbReference>
<dbReference type="SMART" id="SM00149">
    <property type="entry name" value="PLCYc"/>
    <property type="match status" value="1"/>
</dbReference>
<evidence type="ECO:0000313" key="11">
    <source>
        <dbReference type="EMBL" id="SCU87704.1"/>
    </source>
</evidence>
<gene>
    <name evidence="11" type="ORF">LAME_0D11144G</name>
</gene>
<comment type="cofactor">
    <cofactor evidence="1">
        <name>Ca(2+)</name>
        <dbReference type="ChEBI" id="CHEBI:29108"/>
    </cofactor>
</comment>
<dbReference type="GO" id="GO:0016042">
    <property type="term" value="P:lipid catabolic process"/>
    <property type="evidence" value="ECO:0007669"/>
    <property type="project" value="UniProtKB-KW"/>
</dbReference>
<dbReference type="InterPro" id="IPR002048">
    <property type="entry name" value="EF_hand_dom"/>
</dbReference>
<dbReference type="PROSITE" id="PS00018">
    <property type="entry name" value="EF_HAND_1"/>
    <property type="match status" value="1"/>
</dbReference>
<organism evidence="11 12">
    <name type="scientific">Lachancea meyersii CBS 8951</name>
    <dbReference type="NCBI Taxonomy" id="1266667"/>
    <lineage>
        <taxon>Eukaryota</taxon>
        <taxon>Fungi</taxon>
        <taxon>Dikarya</taxon>
        <taxon>Ascomycota</taxon>
        <taxon>Saccharomycotina</taxon>
        <taxon>Saccharomycetes</taxon>
        <taxon>Saccharomycetales</taxon>
        <taxon>Saccharomycetaceae</taxon>
        <taxon>Lachancea</taxon>
    </lineage>
</organism>
<proteinExistence type="predicted"/>
<feature type="region of interest" description="Disordered" evidence="8">
    <location>
        <begin position="1"/>
        <end position="20"/>
    </location>
</feature>
<evidence type="ECO:0000256" key="4">
    <source>
        <dbReference type="ARBA" id="ARBA00022837"/>
    </source>
</evidence>
<dbReference type="Gene3D" id="1.10.238.10">
    <property type="entry name" value="EF-hand"/>
    <property type="match status" value="2"/>
</dbReference>
<dbReference type="SUPFAM" id="SSF51695">
    <property type="entry name" value="PLC-like phosphodiesterases"/>
    <property type="match status" value="1"/>
</dbReference>
<dbReference type="Gene3D" id="2.30.29.30">
    <property type="entry name" value="Pleckstrin-homology domain (PH domain)/Phosphotyrosine-binding domain (PTB)"/>
    <property type="match status" value="1"/>
</dbReference>
<evidence type="ECO:0000256" key="6">
    <source>
        <dbReference type="ARBA" id="ARBA00023098"/>
    </source>
</evidence>
<evidence type="ECO:0000256" key="8">
    <source>
        <dbReference type="SAM" id="MobiDB-lite"/>
    </source>
</evidence>
<dbReference type="PANTHER" id="PTHR10336:SF36">
    <property type="entry name" value="1-PHOSPHATIDYLINOSITOL 4,5-BISPHOSPHATE PHOSPHODIESTERASE BETA-4"/>
    <property type="match status" value="1"/>
</dbReference>
<dbReference type="GO" id="GO:0005509">
    <property type="term" value="F:calcium ion binding"/>
    <property type="evidence" value="ECO:0007669"/>
    <property type="project" value="InterPro"/>
</dbReference>
<feature type="domain" description="EF-hand" evidence="10">
    <location>
        <begin position="272"/>
        <end position="307"/>
    </location>
</feature>
<dbReference type="GO" id="GO:0004435">
    <property type="term" value="F:phosphatidylinositol-4,5-bisphosphate phospholipase C activity"/>
    <property type="evidence" value="ECO:0007669"/>
    <property type="project" value="UniProtKB-EC"/>
</dbReference>
<evidence type="ECO:0000313" key="12">
    <source>
        <dbReference type="Proteomes" id="UP000191144"/>
    </source>
</evidence>
<dbReference type="SUPFAM" id="SSF50729">
    <property type="entry name" value="PH domain-like"/>
    <property type="match status" value="1"/>
</dbReference>
<dbReference type="Proteomes" id="UP000191144">
    <property type="component" value="Chromosome D"/>
</dbReference>
<evidence type="ECO:0000259" key="9">
    <source>
        <dbReference type="PROSITE" id="PS50008"/>
    </source>
</evidence>
<dbReference type="SUPFAM" id="SSF49562">
    <property type="entry name" value="C2 domain (Calcium/lipid-binding domain, CaLB)"/>
    <property type="match status" value="1"/>
</dbReference>
<dbReference type="Gene3D" id="3.20.20.190">
    <property type="entry name" value="Phosphatidylinositol (PI) phosphodiesterase"/>
    <property type="match status" value="1"/>
</dbReference>
<evidence type="ECO:0000256" key="2">
    <source>
        <dbReference type="ARBA" id="ARBA00012368"/>
    </source>
</evidence>
<evidence type="ECO:0000256" key="5">
    <source>
        <dbReference type="ARBA" id="ARBA00022963"/>
    </source>
</evidence>
<comment type="catalytic activity">
    <reaction evidence="7">
        <text>a 1,2-diacyl-sn-glycero-3-phospho-(1D-myo-inositol-4,5-bisphosphate) + H2O = 1D-myo-inositol 1,4,5-trisphosphate + a 1,2-diacyl-sn-glycerol + H(+)</text>
        <dbReference type="Rhea" id="RHEA:33179"/>
        <dbReference type="ChEBI" id="CHEBI:15377"/>
        <dbReference type="ChEBI" id="CHEBI:15378"/>
        <dbReference type="ChEBI" id="CHEBI:17815"/>
        <dbReference type="ChEBI" id="CHEBI:58456"/>
        <dbReference type="ChEBI" id="CHEBI:203600"/>
        <dbReference type="EC" id="3.1.4.11"/>
    </reaction>
</comment>
<dbReference type="InterPro" id="IPR035892">
    <property type="entry name" value="C2_domain_sf"/>
</dbReference>
<dbReference type="InterPro" id="IPR018247">
    <property type="entry name" value="EF_Hand_1_Ca_BS"/>
</dbReference>
<name>A0A1G4JCH9_9SACH</name>
<dbReference type="CDD" id="cd00275">
    <property type="entry name" value="C2_PLC_like"/>
    <property type="match status" value="1"/>
</dbReference>
<dbReference type="InterPro" id="IPR011992">
    <property type="entry name" value="EF-hand-dom_pair"/>
</dbReference>
<dbReference type="InterPro" id="IPR000909">
    <property type="entry name" value="PLipase_C_PInositol-sp_X_dom"/>
</dbReference>
<dbReference type="PROSITE" id="PS50008">
    <property type="entry name" value="PIPLC_Y_DOMAIN"/>
    <property type="match status" value="1"/>
</dbReference>
<feature type="domain" description="PI-PLC Y-box" evidence="9">
    <location>
        <begin position="572"/>
        <end position="690"/>
    </location>
</feature>
<dbReference type="GO" id="GO:0051209">
    <property type="term" value="P:release of sequestered calcium ion into cytosol"/>
    <property type="evidence" value="ECO:0007669"/>
    <property type="project" value="TreeGrafter"/>
</dbReference>
<dbReference type="Pfam" id="PF00388">
    <property type="entry name" value="PI-PLC-X"/>
    <property type="match status" value="1"/>
</dbReference>
<dbReference type="EC" id="3.1.4.11" evidence="2 7"/>
<dbReference type="OrthoDB" id="269822at2759"/>
<dbReference type="GO" id="GO:0048015">
    <property type="term" value="P:phosphatidylinositol-mediated signaling"/>
    <property type="evidence" value="ECO:0007669"/>
    <property type="project" value="TreeGrafter"/>
</dbReference>
<evidence type="ECO:0000259" key="10">
    <source>
        <dbReference type="PROSITE" id="PS50222"/>
    </source>
</evidence>
<dbReference type="CDD" id="cd08598">
    <property type="entry name" value="PI-PLC1c_yeast"/>
    <property type="match status" value="1"/>
</dbReference>
<dbReference type="Gene3D" id="2.60.40.150">
    <property type="entry name" value="C2 domain"/>
    <property type="match status" value="1"/>
</dbReference>
<reference evidence="12" key="1">
    <citation type="submission" date="2016-03" db="EMBL/GenBank/DDBJ databases">
        <authorList>
            <person name="Devillers Hugo."/>
        </authorList>
    </citation>
    <scope>NUCLEOTIDE SEQUENCE [LARGE SCALE GENOMIC DNA]</scope>
</reference>
<dbReference type="SMART" id="SM00148">
    <property type="entry name" value="PLCXc"/>
    <property type="match status" value="1"/>
</dbReference>
<keyword evidence="5 7" id="KW-0442">Lipid degradation</keyword>
<dbReference type="PROSITE" id="PS50007">
    <property type="entry name" value="PIPLC_X_DOMAIN"/>
    <property type="match status" value="1"/>
</dbReference>
<dbReference type="InterPro" id="IPR001192">
    <property type="entry name" value="PI-PLC_fam"/>
</dbReference>
<keyword evidence="12" id="KW-1185">Reference proteome</keyword>